<proteinExistence type="predicted"/>
<dbReference type="OrthoDB" id="3628603at2"/>
<dbReference type="GO" id="GO:0003677">
    <property type="term" value="F:DNA binding"/>
    <property type="evidence" value="ECO:0007669"/>
    <property type="project" value="UniProtKB-KW"/>
</dbReference>
<comment type="caution">
    <text evidence="5">The sequence shown here is derived from an EMBL/GenBank/DDBJ whole genome shotgun (WGS) entry which is preliminary data.</text>
</comment>
<name>A0A243QEC5_9ACTN</name>
<dbReference type="InterPro" id="IPR001845">
    <property type="entry name" value="HTH_ArsR_DNA-bd_dom"/>
</dbReference>
<dbReference type="RefSeq" id="WP_086534662.1">
    <property type="nucleotide sequence ID" value="NZ_NGFO01000006.1"/>
</dbReference>
<evidence type="ECO:0000259" key="4">
    <source>
        <dbReference type="PROSITE" id="PS50987"/>
    </source>
</evidence>
<evidence type="ECO:0000256" key="3">
    <source>
        <dbReference type="ARBA" id="ARBA00023163"/>
    </source>
</evidence>
<keyword evidence="2" id="KW-0238">DNA-binding</keyword>
<sequence length="117" mass="12877">MTDKAPGVDEALRAMAEPRRRAILELVSGEELSAGDIAARFDVSRTAISQHLTVLKDAGLLAERREGTRRIYRTRPEGIDGLRDLLDGMWASSLDVARQMVEAERGLTDDEEANRAG</sequence>
<dbReference type="SMART" id="SM00418">
    <property type="entry name" value="HTH_ARSR"/>
    <property type="match status" value="1"/>
</dbReference>
<keyword evidence="3" id="KW-0804">Transcription</keyword>
<dbReference type="GO" id="GO:0003700">
    <property type="term" value="F:DNA-binding transcription factor activity"/>
    <property type="evidence" value="ECO:0007669"/>
    <property type="project" value="InterPro"/>
</dbReference>
<keyword evidence="6" id="KW-1185">Reference proteome</keyword>
<dbReference type="InterPro" id="IPR051081">
    <property type="entry name" value="HTH_MetalResp_TranReg"/>
</dbReference>
<feature type="domain" description="HTH arsR-type" evidence="4">
    <location>
        <begin position="1"/>
        <end position="94"/>
    </location>
</feature>
<dbReference type="PANTHER" id="PTHR33154">
    <property type="entry name" value="TRANSCRIPTIONAL REGULATOR, ARSR FAMILY"/>
    <property type="match status" value="1"/>
</dbReference>
<dbReference type="STRING" id="417102.CA982_07350"/>
<dbReference type="PROSITE" id="PS50987">
    <property type="entry name" value="HTH_ARSR_2"/>
    <property type="match status" value="1"/>
</dbReference>
<protein>
    <submittedName>
        <fullName evidence="5">Transcriptional regulator</fullName>
    </submittedName>
</protein>
<dbReference type="InterPro" id="IPR036390">
    <property type="entry name" value="WH_DNA-bd_sf"/>
</dbReference>
<organism evidence="5 6">
    <name type="scientific">Gordonia lacunae</name>
    <dbReference type="NCBI Taxonomy" id="417102"/>
    <lineage>
        <taxon>Bacteria</taxon>
        <taxon>Bacillati</taxon>
        <taxon>Actinomycetota</taxon>
        <taxon>Actinomycetes</taxon>
        <taxon>Mycobacteriales</taxon>
        <taxon>Gordoniaceae</taxon>
        <taxon>Gordonia</taxon>
    </lineage>
</organism>
<dbReference type="AlphaFoldDB" id="A0A243QEC5"/>
<dbReference type="PANTHER" id="PTHR33154:SF33">
    <property type="entry name" value="TRANSCRIPTIONAL REPRESSOR SDPR"/>
    <property type="match status" value="1"/>
</dbReference>
<reference evidence="5 6" key="1">
    <citation type="submission" date="2017-05" db="EMBL/GenBank/DDBJ databases">
        <title>Biotechnological potential of actinobacteria isolated from South African environments.</title>
        <authorList>
            <person name="Le Roes-Hill M."/>
            <person name="Prins A."/>
            <person name="Durrell K.A."/>
        </authorList>
    </citation>
    <scope>NUCLEOTIDE SEQUENCE [LARGE SCALE GENOMIC DNA]</scope>
    <source>
        <strain evidence="5">BS2</strain>
    </source>
</reference>
<dbReference type="InterPro" id="IPR011991">
    <property type="entry name" value="ArsR-like_HTH"/>
</dbReference>
<accession>A0A243QEC5</accession>
<dbReference type="SUPFAM" id="SSF46785">
    <property type="entry name" value="Winged helix' DNA-binding domain"/>
    <property type="match status" value="1"/>
</dbReference>
<dbReference type="NCBIfam" id="NF033788">
    <property type="entry name" value="HTH_metalloreg"/>
    <property type="match status" value="1"/>
</dbReference>
<evidence type="ECO:0000256" key="1">
    <source>
        <dbReference type="ARBA" id="ARBA00023015"/>
    </source>
</evidence>
<dbReference type="Gene3D" id="1.10.10.10">
    <property type="entry name" value="Winged helix-like DNA-binding domain superfamily/Winged helix DNA-binding domain"/>
    <property type="match status" value="1"/>
</dbReference>
<dbReference type="CDD" id="cd00090">
    <property type="entry name" value="HTH_ARSR"/>
    <property type="match status" value="1"/>
</dbReference>
<evidence type="ECO:0000256" key="2">
    <source>
        <dbReference type="ARBA" id="ARBA00023125"/>
    </source>
</evidence>
<evidence type="ECO:0000313" key="5">
    <source>
        <dbReference type="EMBL" id="OUC79686.1"/>
    </source>
</evidence>
<dbReference type="Proteomes" id="UP000194632">
    <property type="component" value="Unassembled WGS sequence"/>
</dbReference>
<gene>
    <name evidence="5" type="ORF">CA982_07350</name>
</gene>
<dbReference type="EMBL" id="NGFO01000006">
    <property type="protein sequence ID" value="OUC79686.1"/>
    <property type="molecule type" value="Genomic_DNA"/>
</dbReference>
<keyword evidence="1" id="KW-0805">Transcription regulation</keyword>
<dbReference type="PRINTS" id="PR00778">
    <property type="entry name" value="HTHARSR"/>
</dbReference>
<evidence type="ECO:0000313" key="6">
    <source>
        <dbReference type="Proteomes" id="UP000194632"/>
    </source>
</evidence>
<dbReference type="Pfam" id="PF12840">
    <property type="entry name" value="HTH_20"/>
    <property type="match status" value="1"/>
</dbReference>
<dbReference type="InterPro" id="IPR036388">
    <property type="entry name" value="WH-like_DNA-bd_sf"/>
</dbReference>